<accession>A0A933L350</accession>
<dbReference type="EMBL" id="JACRAF010000042">
    <property type="protein sequence ID" value="MBI4923083.1"/>
    <property type="molecule type" value="Genomic_DNA"/>
</dbReference>
<proteinExistence type="predicted"/>
<protein>
    <submittedName>
        <fullName evidence="1">Uncharacterized protein</fullName>
    </submittedName>
</protein>
<gene>
    <name evidence="1" type="ORF">HY834_15170</name>
</gene>
<organism evidence="1 2">
    <name type="scientific">Devosia nanyangense</name>
    <dbReference type="NCBI Taxonomy" id="1228055"/>
    <lineage>
        <taxon>Bacteria</taxon>
        <taxon>Pseudomonadati</taxon>
        <taxon>Pseudomonadota</taxon>
        <taxon>Alphaproteobacteria</taxon>
        <taxon>Hyphomicrobiales</taxon>
        <taxon>Devosiaceae</taxon>
        <taxon>Devosia</taxon>
    </lineage>
</organism>
<feature type="non-terminal residue" evidence="1">
    <location>
        <position position="231"/>
    </location>
</feature>
<evidence type="ECO:0000313" key="2">
    <source>
        <dbReference type="Proteomes" id="UP000782610"/>
    </source>
</evidence>
<evidence type="ECO:0000313" key="1">
    <source>
        <dbReference type="EMBL" id="MBI4923083.1"/>
    </source>
</evidence>
<dbReference type="AlphaFoldDB" id="A0A933L350"/>
<comment type="caution">
    <text evidence="1">The sequence shown here is derived from an EMBL/GenBank/DDBJ whole genome shotgun (WGS) entry which is preliminary data.</text>
</comment>
<name>A0A933L350_9HYPH</name>
<reference evidence="1" key="1">
    <citation type="submission" date="2020-07" db="EMBL/GenBank/DDBJ databases">
        <title>Huge and variable diversity of episymbiotic CPR bacteria and DPANN archaea in groundwater ecosystems.</title>
        <authorList>
            <person name="He C.Y."/>
            <person name="Keren R."/>
            <person name="Whittaker M."/>
            <person name="Farag I.F."/>
            <person name="Doudna J."/>
            <person name="Cate J.H.D."/>
            <person name="Banfield J.F."/>
        </authorList>
    </citation>
    <scope>NUCLEOTIDE SEQUENCE</scope>
    <source>
        <strain evidence="1">NC_groundwater_1586_Pr3_B-0.1um_66_15</strain>
    </source>
</reference>
<sequence>MAVDVTGVSRRAYAKSRGISEAVVRKYLTQGKLSDALLPDGTLDAEKADRLLASSITRDRAQPVELRAAKARRLRALVRRLGDDVRDLEKSLVRADRVRPIASVVGLIVADNLRSIAERMAPIIAGMNGKDAHLALRNAVSDALEIISSTMVTGVDGAQIAEEKELELDDLREPQLHAVQANLQADKLELGRALDRGILRRVADAVEEHEEMMVVSKSLILAMPGRVAPYA</sequence>
<dbReference type="Proteomes" id="UP000782610">
    <property type="component" value="Unassembled WGS sequence"/>
</dbReference>